<dbReference type="EMBL" id="CP014476">
    <property type="protein sequence ID" value="AMK76700.1"/>
    <property type="molecule type" value="Genomic_DNA"/>
</dbReference>
<dbReference type="KEGG" id="mdn:JT25_009385"/>
<sequence>MFKKILLGFVDQPVFTSLFVADFALLVFHRPPFLFSIAMIGALVGMSMYMGQKLAIFEK</sequence>
<proteinExistence type="predicted"/>
<protein>
    <submittedName>
        <fullName evidence="2">Uncharacterized protein</fullName>
    </submittedName>
</protein>
<dbReference type="AlphaFoldDB" id="A0A126T3R0"/>
<evidence type="ECO:0000313" key="3">
    <source>
        <dbReference type="Proteomes" id="UP000030512"/>
    </source>
</evidence>
<keyword evidence="1" id="KW-1133">Transmembrane helix</keyword>
<keyword evidence="1" id="KW-0472">Membrane</keyword>
<evidence type="ECO:0000256" key="1">
    <source>
        <dbReference type="SAM" id="Phobius"/>
    </source>
</evidence>
<name>A0A126T3R0_9GAMM</name>
<evidence type="ECO:0000313" key="2">
    <source>
        <dbReference type="EMBL" id="AMK76700.1"/>
    </source>
</evidence>
<keyword evidence="1" id="KW-0812">Transmembrane</keyword>
<reference evidence="2 3" key="1">
    <citation type="journal article" date="2015" name="Environ. Microbiol.">
        <title>Methane oxidation coupled to nitrate reduction under hypoxia by the Gammaproteobacterium Methylomonas denitrificans, sp. nov. type strain FJG1.</title>
        <authorList>
            <person name="Kits K.D."/>
            <person name="Klotz M.G."/>
            <person name="Stein L.Y."/>
        </authorList>
    </citation>
    <scope>NUCLEOTIDE SEQUENCE [LARGE SCALE GENOMIC DNA]</scope>
    <source>
        <strain evidence="2 3">FJG1</strain>
    </source>
</reference>
<dbReference type="RefSeq" id="WP_036275274.1">
    <property type="nucleotide sequence ID" value="NZ_CP014476.1"/>
</dbReference>
<organism evidence="2 3">
    <name type="scientific">Methylomonas denitrificans</name>
    <dbReference type="NCBI Taxonomy" id="1538553"/>
    <lineage>
        <taxon>Bacteria</taxon>
        <taxon>Pseudomonadati</taxon>
        <taxon>Pseudomonadota</taxon>
        <taxon>Gammaproteobacteria</taxon>
        <taxon>Methylococcales</taxon>
        <taxon>Methylococcaceae</taxon>
        <taxon>Methylomonas</taxon>
    </lineage>
</organism>
<dbReference type="STRING" id="1538553.JT25_009385"/>
<feature type="transmembrane region" description="Helical" evidence="1">
    <location>
        <begin position="5"/>
        <end position="27"/>
    </location>
</feature>
<accession>A0A126T3R0</accession>
<dbReference type="Proteomes" id="UP000030512">
    <property type="component" value="Chromosome"/>
</dbReference>
<feature type="transmembrane region" description="Helical" evidence="1">
    <location>
        <begin position="33"/>
        <end position="51"/>
    </location>
</feature>
<keyword evidence="3" id="KW-1185">Reference proteome</keyword>
<gene>
    <name evidence="2" type="ORF">JT25_009385</name>
</gene>
<dbReference type="OrthoDB" id="5570694at2"/>